<organism evidence="2 3">
    <name type="scientific">Methylocystis echinoides</name>
    <dbReference type="NCBI Taxonomy" id="29468"/>
    <lineage>
        <taxon>Bacteria</taxon>
        <taxon>Pseudomonadati</taxon>
        <taxon>Pseudomonadota</taxon>
        <taxon>Alphaproteobacteria</taxon>
        <taxon>Hyphomicrobiales</taxon>
        <taxon>Methylocystaceae</taxon>
        <taxon>Methylocystis</taxon>
    </lineage>
</organism>
<dbReference type="EMBL" id="BSEC01000001">
    <property type="protein sequence ID" value="GLI94118.1"/>
    <property type="molecule type" value="Genomic_DNA"/>
</dbReference>
<dbReference type="InterPro" id="IPR002881">
    <property type="entry name" value="DUF58"/>
</dbReference>
<gene>
    <name evidence="2" type="ORF">LMG27198_31100</name>
</gene>
<dbReference type="RefSeq" id="WP_281804138.1">
    <property type="nucleotide sequence ID" value="NZ_BSEC01000001.1"/>
</dbReference>
<dbReference type="Proteomes" id="UP001144323">
    <property type="component" value="Unassembled WGS sequence"/>
</dbReference>
<reference evidence="2" key="1">
    <citation type="journal article" date="2023" name="Int. J. Syst. Evol. Microbiol.">
        <title>Methylocystis iwaonis sp. nov., a type II methane-oxidizing bacterium from surface soil of a rice paddy field in Japan, and emended description of the genus Methylocystis (ex Whittenbury et al. 1970) Bowman et al. 1993.</title>
        <authorList>
            <person name="Kaise H."/>
            <person name="Sawadogo J.B."/>
            <person name="Alam M.S."/>
            <person name="Ueno C."/>
            <person name="Dianou D."/>
            <person name="Shinjo R."/>
            <person name="Asakawa S."/>
        </authorList>
    </citation>
    <scope>NUCLEOTIDE SEQUENCE</scope>
    <source>
        <strain evidence="2">LMG27198</strain>
    </source>
</reference>
<proteinExistence type="predicted"/>
<protein>
    <recommendedName>
        <fullName evidence="1">DUF58 domain-containing protein</fullName>
    </recommendedName>
</protein>
<dbReference type="PANTHER" id="PTHR33608:SF12">
    <property type="entry name" value="DUF58 DOMAIN-CONTAINING PROTEIN"/>
    <property type="match status" value="1"/>
</dbReference>
<keyword evidence="3" id="KW-1185">Reference proteome</keyword>
<dbReference type="Pfam" id="PF01882">
    <property type="entry name" value="DUF58"/>
    <property type="match status" value="1"/>
</dbReference>
<accession>A0A9W6LSZ9</accession>
<dbReference type="AlphaFoldDB" id="A0A9W6LSZ9"/>
<feature type="domain" description="DUF58" evidence="1">
    <location>
        <begin position="54"/>
        <end position="197"/>
    </location>
</feature>
<evidence type="ECO:0000259" key="1">
    <source>
        <dbReference type="Pfam" id="PF01882"/>
    </source>
</evidence>
<dbReference type="PANTHER" id="PTHR33608">
    <property type="entry name" value="BLL2464 PROTEIN"/>
    <property type="match status" value="1"/>
</dbReference>
<evidence type="ECO:0000313" key="3">
    <source>
        <dbReference type="Proteomes" id="UP001144323"/>
    </source>
</evidence>
<comment type="caution">
    <text evidence="2">The sequence shown here is derived from an EMBL/GenBank/DDBJ whole genome shotgun (WGS) entry which is preliminary data.</text>
</comment>
<name>A0A9W6LSZ9_9HYPH</name>
<evidence type="ECO:0000313" key="2">
    <source>
        <dbReference type="EMBL" id="GLI94118.1"/>
    </source>
</evidence>
<sequence>MIEPAVRPGVDLDVEALIRLRRLLTRSAARQICTAPPSGGIPRRRRGRGIETYDVRSWSDGDDIRFLDRNVTARTGAPHVRTFHEERERNVLYLVDLRPSMLFGTRRAFRSVAAAEAIVACAWRTLDAYGRAGLAVATASGPQFLGWAANGGAFASLLDKLAAAHRTALDKIDDPEPPLAEALEEMERAAGAAAMTVATALDAPGECFDAVAGGVARRRNLDVLLIADRFEIAPPPGAYPYRTREGDAGRLRIARAHETRAEDNRATRLRLIGARVLQIDAGLEAAATARALERFDARGF</sequence>